<feature type="transmembrane region" description="Helical" evidence="6">
    <location>
        <begin position="135"/>
        <end position="156"/>
    </location>
</feature>
<evidence type="ECO:0000256" key="6">
    <source>
        <dbReference type="RuleBase" id="RU004914"/>
    </source>
</evidence>
<dbReference type="CDD" id="cd13132">
    <property type="entry name" value="MATE_eukaryotic"/>
    <property type="match status" value="1"/>
</dbReference>
<feature type="transmembrane region" description="Helical" evidence="6">
    <location>
        <begin position="53"/>
        <end position="78"/>
    </location>
</feature>
<dbReference type="GeneID" id="104596015"/>
<comment type="subcellular location">
    <subcellularLocation>
        <location evidence="1">Membrane</location>
        <topology evidence="1">Multi-pass membrane protein</topology>
    </subcellularLocation>
</comment>
<dbReference type="Proteomes" id="UP000189703">
    <property type="component" value="Unplaced"/>
</dbReference>
<dbReference type="GO" id="GO:1990961">
    <property type="term" value="P:xenobiotic detoxification by transmembrane export across the plasma membrane"/>
    <property type="evidence" value="ECO:0007669"/>
    <property type="project" value="InterPro"/>
</dbReference>
<dbReference type="OMA" id="WEITIAQ"/>
<accession>A0A1U7ZPJ7</accession>
<keyword evidence="5 6" id="KW-0472">Membrane</keyword>
<sequence>MEEPLINGANIESGELHHSPPAIVESGDDEGDYPPVRSFADAKALCWTESTKLWVIAAPIVFNILCLYGVNSFTQIFVGHLGDVQLSAVAIALSVVSNFSFGFLLGMGSALETLCGQAFGAGQVYMLGVYMQRSWIILAVSCIILSPFYIFATPILKLLGQEDDIAQLAGKFTIQIIPQLFSLAVNFPTQKFLQAQSKVTVLAWIGFVDLIVHLFLLWLFIYVFNWGITGAAIAFDISCWVVSIAQVVYVVHWCKDGWKGLSWLAFKEIWAFVKLSLASAVMLCLEIWYMMTLVVLTGHLHNAVIAVGSISICMNLNGWEAMVFIGINAAISVRVSNELGSGRPRGAKYSVLVAVVQSLLIGVVFMVVVLVAKDYFTVIFTSSKELQRAVSHLAFLLGVTLLLNSVQPVISGVAVGAGWQALVAYINLACYYIFGLPLGFLLGYKFNMGVKGIWSGMICGTALQTLILLFVIWKTNWNKEAAEASKRVRMWGGQDGEDAKTCY</sequence>
<protein>
    <recommendedName>
        <fullName evidence="6">Protein DETOXIFICATION</fullName>
    </recommendedName>
    <alternativeName>
        <fullName evidence="6">Multidrug and toxic compound extrusion protein</fullName>
    </alternativeName>
</protein>
<feature type="transmembrane region" description="Helical" evidence="6">
    <location>
        <begin position="199"/>
        <end position="224"/>
    </location>
</feature>
<keyword evidence="8" id="KW-1185">Reference proteome</keyword>
<dbReference type="PANTHER" id="PTHR11206">
    <property type="entry name" value="MULTIDRUG RESISTANCE PROTEIN"/>
    <property type="match status" value="1"/>
</dbReference>
<evidence type="ECO:0000256" key="4">
    <source>
        <dbReference type="ARBA" id="ARBA00022989"/>
    </source>
</evidence>
<reference evidence="9" key="1">
    <citation type="submission" date="2025-08" db="UniProtKB">
        <authorList>
            <consortium name="RefSeq"/>
        </authorList>
    </citation>
    <scope>IDENTIFICATION</scope>
</reference>
<dbReference type="OrthoDB" id="2126698at2759"/>
<keyword evidence="4 6" id="KW-1133">Transmembrane helix</keyword>
<evidence type="ECO:0000256" key="5">
    <source>
        <dbReference type="ARBA" id="ARBA00023136"/>
    </source>
</evidence>
<feature type="transmembrane region" description="Helical" evidence="6">
    <location>
        <begin position="84"/>
        <end position="105"/>
    </location>
</feature>
<dbReference type="GO" id="GO:0042910">
    <property type="term" value="F:xenobiotic transmembrane transporter activity"/>
    <property type="evidence" value="ECO:0007669"/>
    <property type="project" value="InterPro"/>
</dbReference>
<feature type="transmembrane region" description="Helical" evidence="6">
    <location>
        <begin position="272"/>
        <end position="291"/>
    </location>
</feature>
<evidence type="ECO:0000313" key="9">
    <source>
        <dbReference type="RefSeq" id="XP_010255290.1"/>
    </source>
</evidence>
<feature type="transmembrane region" description="Helical" evidence="6">
    <location>
        <begin position="452"/>
        <end position="473"/>
    </location>
</feature>
<dbReference type="AlphaFoldDB" id="A0A1U7ZPJ7"/>
<dbReference type="KEGG" id="nnu:104596015"/>
<dbReference type="NCBIfam" id="TIGR00797">
    <property type="entry name" value="matE"/>
    <property type="match status" value="1"/>
</dbReference>
<dbReference type="InterPro" id="IPR002528">
    <property type="entry name" value="MATE_fam"/>
</dbReference>
<evidence type="ECO:0000256" key="7">
    <source>
        <dbReference type="SAM" id="MobiDB-lite"/>
    </source>
</evidence>
<evidence type="ECO:0000256" key="1">
    <source>
        <dbReference type="ARBA" id="ARBA00004141"/>
    </source>
</evidence>
<dbReference type="RefSeq" id="XP_010255290.1">
    <property type="nucleotide sequence ID" value="XM_010256988.2"/>
</dbReference>
<name>A0A1U7ZPJ7_NELNU</name>
<feature type="transmembrane region" description="Helical" evidence="6">
    <location>
        <begin position="422"/>
        <end position="446"/>
    </location>
</feature>
<feature type="transmembrane region" description="Helical" evidence="6">
    <location>
        <begin position="351"/>
        <end position="372"/>
    </location>
</feature>
<feature type="transmembrane region" description="Helical" evidence="6">
    <location>
        <begin position="168"/>
        <end position="187"/>
    </location>
</feature>
<feature type="transmembrane region" description="Helical" evidence="6">
    <location>
        <begin position="230"/>
        <end position="251"/>
    </location>
</feature>
<feature type="transmembrane region" description="Helical" evidence="6">
    <location>
        <begin position="303"/>
        <end position="331"/>
    </location>
</feature>
<feature type="region of interest" description="Disordered" evidence="7">
    <location>
        <begin position="1"/>
        <end position="24"/>
    </location>
</feature>
<feature type="transmembrane region" description="Helical" evidence="6">
    <location>
        <begin position="392"/>
        <end position="415"/>
    </location>
</feature>
<evidence type="ECO:0000256" key="2">
    <source>
        <dbReference type="ARBA" id="ARBA00010199"/>
    </source>
</evidence>
<dbReference type="eggNOG" id="KOG1347">
    <property type="taxonomic scope" value="Eukaryota"/>
</dbReference>
<comment type="similarity">
    <text evidence="2 6">Belongs to the multi antimicrobial extrusion (MATE) (TC 2.A.66.1) family.</text>
</comment>
<evidence type="ECO:0000256" key="3">
    <source>
        <dbReference type="ARBA" id="ARBA00022692"/>
    </source>
</evidence>
<dbReference type="GO" id="GO:0015297">
    <property type="term" value="F:antiporter activity"/>
    <property type="evidence" value="ECO:0007669"/>
    <property type="project" value="InterPro"/>
</dbReference>
<evidence type="ECO:0000313" key="8">
    <source>
        <dbReference type="Proteomes" id="UP000189703"/>
    </source>
</evidence>
<dbReference type="InParanoid" id="A0A1U7ZPJ7"/>
<gene>
    <name evidence="9" type="primary">LOC104596015</name>
</gene>
<keyword evidence="3 6" id="KW-0812">Transmembrane</keyword>
<dbReference type="Pfam" id="PF01554">
    <property type="entry name" value="MatE"/>
    <property type="match status" value="2"/>
</dbReference>
<dbReference type="InterPro" id="IPR045069">
    <property type="entry name" value="MATE_euk"/>
</dbReference>
<proteinExistence type="inferred from homology"/>
<dbReference type="GO" id="GO:0016020">
    <property type="term" value="C:membrane"/>
    <property type="evidence" value="ECO:0000318"/>
    <property type="project" value="GO_Central"/>
</dbReference>
<organism evidence="8 9">
    <name type="scientific">Nelumbo nucifera</name>
    <name type="common">Sacred lotus</name>
    <dbReference type="NCBI Taxonomy" id="4432"/>
    <lineage>
        <taxon>Eukaryota</taxon>
        <taxon>Viridiplantae</taxon>
        <taxon>Streptophyta</taxon>
        <taxon>Embryophyta</taxon>
        <taxon>Tracheophyta</taxon>
        <taxon>Spermatophyta</taxon>
        <taxon>Magnoliopsida</taxon>
        <taxon>Proteales</taxon>
        <taxon>Nelumbonaceae</taxon>
        <taxon>Nelumbo</taxon>
    </lineage>
</organism>
<dbReference type="GO" id="GO:0022857">
    <property type="term" value="F:transmembrane transporter activity"/>
    <property type="evidence" value="ECO:0000318"/>
    <property type="project" value="GO_Central"/>
</dbReference>